<evidence type="ECO:0000259" key="8">
    <source>
        <dbReference type="Pfam" id="PF02771"/>
    </source>
</evidence>
<comment type="similarity">
    <text evidence="2 5">Belongs to the acyl-CoA dehydrogenase family.</text>
</comment>
<evidence type="ECO:0000313" key="10">
    <source>
        <dbReference type="Proteomes" id="UP001176468"/>
    </source>
</evidence>
<evidence type="ECO:0000256" key="1">
    <source>
        <dbReference type="ARBA" id="ARBA00001974"/>
    </source>
</evidence>
<evidence type="ECO:0000256" key="2">
    <source>
        <dbReference type="ARBA" id="ARBA00009347"/>
    </source>
</evidence>
<dbReference type="InterPro" id="IPR006091">
    <property type="entry name" value="Acyl-CoA_Oxase/DH_mid-dom"/>
</dbReference>
<comment type="cofactor">
    <cofactor evidence="1 5">
        <name>FAD</name>
        <dbReference type="ChEBI" id="CHEBI:57692"/>
    </cofactor>
</comment>
<dbReference type="EMBL" id="JAUQSZ010000004">
    <property type="protein sequence ID" value="MDO7842302.1"/>
    <property type="molecule type" value="Genomic_DNA"/>
</dbReference>
<keyword evidence="3 5" id="KW-0285">Flavoprotein</keyword>
<dbReference type="PANTHER" id="PTHR43884">
    <property type="entry name" value="ACYL-COA DEHYDROGENASE"/>
    <property type="match status" value="1"/>
</dbReference>
<dbReference type="SUPFAM" id="SSF47203">
    <property type="entry name" value="Acyl-CoA dehydrogenase C-terminal domain-like"/>
    <property type="match status" value="1"/>
</dbReference>
<keyword evidence="10" id="KW-1185">Reference proteome</keyword>
<protein>
    <submittedName>
        <fullName evidence="9">Acyl-CoA dehydrogenase family protein</fullName>
    </submittedName>
</protein>
<dbReference type="Gene3D" id="1.20.140.10">
    <property type="entry name" value="Butyryl-CoA Dehydrogenase, subunit A, domain 3"/>
    <property type="match status" value="1"/>
</dbReference>
<evidence type="ECO:0000256" key="3">
    <source>
        <dbReference type="ARBA" id="ARBA00022630"/>
    </source>
</evidence>
<dbReference type="Gene3D" id="2.40.110.10">
    <property type="entry name" value="Butyryl-CoA Dehydrogenase, subunit A, domain 2"/>
    <property type="match status" value="1"/>
</dbReference>
<evidence type="ECO:0000256" key="4">
    <source>
        <dbReference type="ARBA" id="ARBA00022827"/>
    </source>
</evidence>
<dbReference type="Pfam" id="PF02770">
    <property type="entry name" value="Acyl-CoA_dh_M"/>
    <property type="match status" value="1"/>
</dbReference>
<dbReference type="Proteomes" id="UP001176468">
    <property type="component" value="Unassembled WGS sequence"/>
</dbReference>
<dbReference type="InterPro" id="IPR046373">
    <property type="entry name" value="Acyl-CoA_Oxase/DH_mid-dom_sf"/>
</dbReference>
<organism evidence="9 10">
    <name type="scientific">Sphingomonas immobilis</name>
    <dbReference type="NCBI Taxonomy" id="3063997"/>
    <lineage>
        <taxon>Bacteria</taxon>
        <taxon>Pseudomonadati</taxon>
        <taxon>Pseudomonadota</taxon>
        <taxon>Alphaproteobacteria</taxon>
        <taxon>Sphingomonadales</taxon>
        <taxon>Sphingomonadaceae</taxon>
        <taxon>Sphingomonas</taxon>
    </lineage>
</organism>
<dbReference type="PANTHER" id="PTHR43884:SF12">
    <property type="entry name" value="ISOVALERYL-COA DEHYDROGENASE, MITOCHONDRIAL-RELATED"/>
    <property type="match status" value="1"/>
</dbReference>
<evidence type="ECO:0000259" key="7">
    <source>
        <dbReference type="Pfam" id="PF02770"/>
    </source>
</evidence>
<dbReference type="Pfam" id="PF00441">
    <property type="entry name" value="Acyl-CoA_dh_1"/>
    <property type="match status" value="1"/>
</dbReference>
<feature type="domain" description="Acyl-CoA dehydrogenase/oxidase C-terminal" evidence="6">
    <location>
        <begin position="231"/>
        <end position="378"/>
    </location>
</feature>
<dbReference type="InterPro" id="IPR013786">
    <property type="entry name" value="AcylCoA_DH/ox_N"/>
</dbReference>
<reference evidence="9" key="1">
    <citation type="submission" date="2023-07" db="EMBL/GenBank/DDBJ databases">
        <authorList>
            <person name="Kim M.K."/>
        </authorList>
    </citation>
    <scope>NUCLEOTIDE SEQUENCE</scope>
    <source>
        <strain evidence="9">CA1-15</strain>
    </source>
</reference>
<dbReference type="InterPro" id="IPR009075">
    <property type="entry name" value="AcylCo_DH/oxidase_C"/>
</dbReference>
<dbReference type="InterPro" id="IPR006089">
    <property type="entry name" value="Acyl-CoA_DH_CS"/>
</dbReference>
<keyword evidence="5" id="KW-0560">Oxidoreductase</keyword>
<dbReference type="Gene3D" id="1.10.540.10">
    <property type="entry name" value="Acyl-CoA dehydrogenase/oxidase, N-terminal domain"/>
    <property type="match status" value="1"/>
</dbReference>
<evidence type="ECO:0000259" key="6">
    <source>
        <dbReference type="Pfam" id="PF00441"/>
    </source>
</evidence>
<name>A0ABT9A0S9_9SPHN</name>
<comment type="caution">
    <text evidence="9">The sequence shown here is derived from an EMBL/GenBank/DDBJ whole genome shotgun (WGS) entry which is preliminary data.</text>
</comment>
<dbReference type="InterPro" id="IPR009100">
    <property type="entry name" value="AcylCoA_DH/oxidase_NM_dom_sf"/>
</dbReference>
<sequence>MIRNHYDEEHEAFRDAFRTFLEREAIPNRAQYRADGMVSRDLYRKMGEQGFLCSWVPEEYGGLGLTDFRYDQVMMEEVGRSLESGIWTGALNRNSPPYIGKYGSEETKRHFLPKLASGEMICAIAMTEPDAGSDIAGFKTRAEQRPDGTWVLNGSKTYISYGLIAELFVVAAKTDVNNKRQLGLFLVERGMPGFSNGRKLEKLGFHTQDTAELIFEDVVLQPIHVLGDPAKGFDYMRGGLAEERLTTAAQSLPWSQKAIELTLDFVTQRKAFGQTVADFQNTKFKLAEMQTEVNACQAFLDHCARLFNAGQLDQATAASLKLKTSEVQGRIVDECLQLHGSAGYMQEYPICQLYQDARIFRIFAGTSEVMKIVIAKDLMGR</sequence>
<dbReference type="Pfam" id="PF02771">
    <property type="entry name" value="Acyl-CoA_dh_N"/>
    <property type="match status" value="1"/>
</dbReference>
<dbReference type="InterPro" id="IPR036250">
    <property type="entry name" value="AcylCo_DH-like_C"/>
</dbReference>
<gene>
    <name evidence="9" type="ORF">Q5H94_08180</name>
</gene>
<dbReference type="InterPro" id="IPR037069">
    <property type="entry name" value="AcylCoA_DH/ox_N_sf"/>
</dbReference>
<keyword evidence="4 5" id="KW-0274">FAD</keyword>
<feature type="domain" description="Acyl-CoA oxidase/dehydrogenase middle" evidence="7">
    <location>
        <begin position="123"/>
        <end position="218"/>
    </location>
</feature>
<dbReference type="SUPFAM" id="SSF56645">
    <property type="entry name" value="Acyl-CoA dehydrogenase NM domain-like"/>
    <property type="match status" value="1"/>
</dbReference>
<proteinExistence type="inferred from homology"/>
<evidence type="ECO:0000256" key="5">
    <source>
        <dbReference type="RuleBase" id="RU362125"/>
    </source>
</evidence>
<dbReference type="PROSITE" id="PS00072">
    <property type="entry name" value="ACYL_COA_DH_1"/>
    <property type="match status" value="1"/>
</dbReference>
<feature type="domain" description="Acyl-CoA dehydrogenase/oxidase N-terminal" evidence="8">
    <location>
        <begin position="8"/>
        <end position="119"/>
    </location>
</feature>
<evidence type="ECO:0000313" key="9">
    <source>
        <dbReference type="EMBL" id="MDO7842302.1"/>
    </source>
</evidence>
<accession>A0ABT9A0S9</accession>